<gene>
    <name evidence="2" type="ORF">Mal64_31570</name>
</gene>
<feature type="transmembrane region" description="Helical" evidence="1">
    <location>
        <begin position="26"/>
        <end position="45"/>
    </location>
</feature>
<feature type="transmembrane region" description="Helical" evidence="1">
    <location>
        <begin position="262"/>
        <end position="280"/>
    </location>
</feature>
<evidence type="ECO:0008006" key="4">
    <source>
        <dbReference type="Google" id="ProtNLM"/>
    </source>
</evidence>
<dbReference type="Pfam" id="PF18943">
    <property type="entry name" value="DUF5690"/>
    <property type="match status" value="1"/>
</dbReference>
<dbReference type="EMBL" id="SJPQ01000003">
    <property type="protein sequence ID" value="TWT87615.1"/>
    <property type="molecule type" value="Genomic_DNA"/>
</dbReference>
<keyword evidence="1" id="KW-0812">Transmembrane</keyword>
<organism evidence="2 3">
    <name type="scientific">Pseudobythopirellula maris</name>
    <dbReference type="NCBI Taxonomy" id="2527991"/>
    <lineage>
        <taxon>Bacteria</taxon>
        <taxon>Pseudomonadati</taxon>
        <taxon>Planctomycetota</taxon>
        <taxon>Planctomycetia</taxon>
        <taxon>Pirellulales</taxon>
        <taxon>Lacipirellulaceae</taxon>
        <taxon>Pseudobythopirellula</taxon>
    </lineage>
</organism>
<name>A0A5C5ZKF6_9BACT</name>
<evidence type="ECO:0000256" key="1">
    <source>
        <dbReference type="SAM" id="Phobius"/>
    </source>
</evidence>
<feature type="transmembrane region" description="Helical" evidence="1">
    <location>
        <begin position="391"/>
        <end position="414"/>
    </location>
</feature>
<evidence type="ECO:0000313" key="2">
    <source>
        <dbReference type="EMBL" id="TWT87615.1"/>
    </source>
</evidence>
<feature type="transmembrane region" description="Helical" evidence="1">
    <location>
        <begin position="100"/>
        <end position="120"/>
    </location>
</feature>
<feature type="transmembrane region" description="Helical" evidence="1">
    <location>
        <begin position="332"/>
        <end position="354"/>
    </location>
</feature>
<feature type="transmembrane region" description="Helical" evidence="1">
    <location>
        <begin position="434"/>
        <end position="455"/>
    </location>
</feature>
<dbReference type="SUPFAM" id="SSF103473">
    <property type="entry name" value="MFS general substrate transporter"/>
    <property type="match status" value="1"/>
</dbReference>
<dbReference type="InterPro" id="IPR036259">
    <property type="entry name" value="MFS_trans_sf"/>
</dbReference>
<sequence length="481" mass="51750">MESIPNSLDRTRSPVTRWLERRSGGVLNLFAIATAFSAYFCMYAFRKPFAAASFVGDAPLFFGQPIEQKTLLVVSQILGYALSKYLGVWVCSETGRRWRFAMLIGLILAAEGALVLFGLAPNGSPYLKAAAIFLNGLPLGMVWGLVVLYLEGRRVSELLLTGLSCAYIVASGVVKDVGRAVLAGADFPLPTPESWGLALPNPLPPVGEYWMPAVTGALFLAPFVLSTWLLEQIPEPTDADRGARTAREPMGHAARRRFASRYATGICAALAAYFLLTAFRDYRDNYVVEIFTQLGYQYDAHRSIVSNAELFVAFGVMAVLSQLYRISDNRRGLVATFGVMTLGLVMVAAATLLLDLGLLSGFWWVTLIGLGAYLAYVPFGSVLFDRVIAQTGFVGTAVFGIYLADAVGYTGSVALQLGKDLTVRGATELDFLRMLAYVLGTIGAAGLIFSCVAFMRQTKGSAAAEILSGPPAGVKPSVESI</sequence>
<feature type="transmembrane region" description="Helical" evidence="1">
    <location>
        <begin position="360"/>
        <end position="379"/>
    </location>
</feature>
<feature type="transmembrane region" description="Helical" evidence="1">
    <location>
        <begin position="157"/>
        <end position="174"/>
    </location>
</feature>
<feature type="transmembrane region" description="Helical" evidence="1">
    <location>
        <begin position="209"/>
        <end position="230"/>
    </location>
</feature>
<keyword evidence="1" id="KW-0472">Membrane</keyword>
<accession>A0A5C5ZKF6</accession>
<protein>
    <recommendedName>
        <fullName evidence="4">Major Facilitator Superfamily protein</fullName>
    </recommendedName>
</protein>
<dbReference type="InterPro" id="IPR043745">
    <property type="entry name" value="DUF5690"/>
</dbReference>
<reference evidence="2 3" key="1">
    <citation type="submission" date="2019-02" db="EMBL/GenBank/DDBJ databases">
        <title>Deep-cultivation of Planctomycetes and their phenomic and genomic characterization uncovers novel biology.</title>
        <authorList>
            <person name="Wiegand S."/>
            <person name="Jogler M."/>
            <person name="Boedeker C."/>
            <person name="Pinto D."/>
            <person name="Vollmers J."/>
            <person name="Rivas-Marin E."/>
            <person name="Kohn T."/>
            <person name="Peeters S.H."/>
            <person name="Heuer A."/>
            <person name="Rast P."/>
            <person name="Oberbeckmann S."/>
            <person name="Bunk B."/>
            <person name="Jeske O."/>
            <person name="Meyerdierks A."/>
            <person name="Storesund J.E."/>
            <person name="Kallscheuer N."/>
            <person name="Luecker S."/>
            <person name="Lage O.M."/>
            <person name="Pohl T."/>
            <person name="Merkel B.J."/>
            <person name="Hornburger P."/>
            <person name="Mueller R.-W."/>
            <person name="Bruemmer F."/>
            <person name="Labrenz M."/>
            <person name="Spormann A.M."/>
            <person name="Op Den Camp H."/>
            <person name="Overmann J."/>
            <person name="Amann R."/>
            <person name="Jetten M.S.M."/>
            <person name="Mascher T."/>
            <person name="Medema M.H."/>
            <person name="Devos D.P."/>
            <person name="Kaster A.-K."/>
            <person name="Ovreas L."/>
            <person name="Rohde M."/>
            <person name="Galperin M.Y."/>
            <person name="Jogler C."/>
        </authorList>
    </citation>
    <scope>NUCLEOTIDE SEQUENCE [LARGE SCALE GENOMIC DNA]</scope>
    <source>
        <strain evidence="2 3">Mal64</strain>
    </source>
</reference>
<dbReference type="AlphaFoldDB" id="A0A5C5ZKF6"/>
<proteinExistence type="predicted"/>
<keyword evidence="3" id="KW-1185">Reference proteome</keyword>
<feature type="transmembrane region" description="Helical" evidence="1">
    <location>
        <begin position="70"/>
        <end position="88"/>
    </location>
</feature>
<dbReference type="Proteomes" id="UP000315440">
    <property type="component" value="Unassembled WGS sequence"/>
</dbReference>
<evidence type="ECO:0000313" key="3">
    <source>
        <dbReference type="Proteomes" id="UP000315440"/>
    </source>
</evidence>
<comment type="caution">
    <text evidence="2">The sequence shown here is derived from an EMBL/GenBank/DDBJ whole genome shotgun (WGS) entry which is preliminary data.</text>
</comment>
<feature type="transmembrane region" description="Helical" evidence="1">
    <location>
        <begin position="126"/>
        <end position="150"/>
    </location>
</feature>
<feature type="transmembrane region" description="Helical" evidence="1">
    <location>
        <begin position="300"/>
        <end position="320"/>
    </location>
</feature>
<keyword evidence="1" id="KW-1133">Transmembrane helix</keyword>